<dbReference type="EMBL" id="CAJOBB010000583">
    <property type="protein sequence ID" value="CAF3710488.1"/>
    <property type="molecule type" value="Genomic_DNA"/>
</dbReference>
<protein>
    <submittedName>
        <fullName evidence="1">Uncharacterized protein</fullName>
    </submittedName>
</protein>
<dbReference type="Proteomes" id="UP000663868">
    <property type="component" value="Unassembled WGS sequence"/>
</dbReference>
<comment type="caution">
    <text evidence="1">The sequence shown here is derived from an EMBL/GenBank/DDBJ whole genome shotgun (WGS) entry which is preliminary data.</text>
</comment>
<accession>A0A818VDR3</accession>
<dbReference type="AlphaFoldDB" id="A0A818VDR3"/>
<evidence type="ECO:0000313" key="1">
    <source>
        <dbReference type="EMBL" id="CAF3710488.1"/>
    </source>
</evidence>
<organism evidence="1 2">
    <name type="scientific">Adineta steineri</name>
    <dbReference type="NCBI Taxonomy" id="433720"/>
    <lineage>
        <taxon>Eukaryota</taxon>
        <taxon>Metazoa</taxon>
        <taxon>Spiralia</taxon>
        <taxon>Gnathifera</taxon>
        <taxon>Rotifera</taxon>
        <taxon>Eurotatoria</taxon>
        <taxon>Bdelloidea</taxon>
        <taxon>Adinetida</taxon>
        <taxon>Adinetidae</taxon>
        <taxon>Adineta</taxon>
    </lineage>
</organism>
<reference evidence="1" key="1">
    <citation type="submission" date="2021-02" db="EMBL/GenBank/DDBJ databases">
        <authorList>
            <person name="Nowell W R."/>
        </authorList>
    </citation>
    <scope>NUCLEOTIDE SEQUENCE</scope>
</reference>
<proteinExistence type="predicted"/>
<name>A0A818VDR3_9BILA</name>
<gene>
    <name evidence="1" type="ORF">KXQ929_LOCUS11702</name>
</gene>
<sequence length="94" mass="11112">MMTSQAFSQGIHLIEKSDFSLLRLYIEQEVSNASLQQLVEIIQQSKDSETCFYPFNIPVRLDKCYQISDSFTEFIIHQQRRATIFAQQVIYFCY</sequence>
<evidence type="ECO:0000313" key="2">
    <source>
        <dbReference type="Proteomes" id="UP000663868"/>
    </source>
</evidence>